<comment type="subcellular location">
    <subcellularLocation>
        <location evidence="1">Membrane</location>
        <topology evidence="1">Multi-pass membrane protein</topology>
    </subcellularLocation>
</comment>
<organism evidence="2">
    <name type="scientific">Rhizophora mucronata</name>
    <name type="common">Asiatic mangrove</name>
    <dbReference type="NCBI Taxonomy" id="61149"/>
    <lineage>
        <taxon>Eukaryota</taxon>
        <taxon>Viridiplantae</taxon>
        <taxon>Streptophyta</taxon>
        <taxon>Embryophyta</taxon>
        <taxon>Tracheophyta</taxon>
        <taxon>Spermatophyta</taxon>
        <taxon>Magnoliopsida</taxon>
        <taxon>eudicotyledons</taxon>
        <taxon>Gunneridae</taxon>
        <taxon>Pentapetalae</taxon>
        <taxon>rosids</taxon>
        <taxon>fabids</taxon>
        <taxon>Malpighiales</taxon>
        <taxon>Rhizophoraceae</taxon>
        <taxon>Rhizophora</taxon>
    </lineage>
</organism>
<keyword evidence="1" id="KW-0812">Transmembrane</keyword>
<dbReference type="EMBL" id="GGEC01024981">
    <property type="protein sequence ID" value="MBX05465.1"/>
    <property type="molecule type" value="Transcribed_RNA"/>
</dbReference>
<accession>A0A2P2KI96</accession>
<dbReference type="PANTHER" id="PTHR12300">
    <property type="entry name" value="HVA22-LIKE PROTEINS"/>
    <property type="match status" value="1"/>
</dbReference>
<feature type="transmembrane region" description="Helical" evidence="1">
    <location>
        <begin position="120"/>
        <end position="140"/>
    </location>
</feature>
<feature type="transmembrane region" description="Helical" evidence="1">
    <location>
        <begin position="76"/>
        <end position="100"/>
    </location>
</feature>
<feature type="transmembrane region" description="Helical" evidence="1">
    <location>
        <begin position="20"/>
        <end position="39"/>
    </location>
</feature>
<reference evidence="2" key="1">
    <citation type="submission" date="2018-02" db="EMBL/GenBank/DDBJ databases">
        <title>Rhizophora mucronata_Transcriptome.</title>
        <authorList>
            <person name="Meera S.P."/>
            <person name="Sreeshan A."/>
            <person name="Augustine A."/>
        </authorList>
    </citation>
    <scope>NUCLEOTIDE SEQUENCE</scope>
    <source>
        <tissue evidence="2">Leaf</tissue>
    </source>
</reference>
<dbReference type="GO" id="GO:0016020">
    <property type="term" value="C:membrane"/>
    <property type="evidence" value="ECO:0007669"/>
    <property type="project" value="UniProtKB-SubCell"/>
</dbReference>
<proteinExistence type="inferred from homology"/>
<dbReference type="AlphaFoldDB" id="A0A2P2KI96"/>
<dbReference type="PANTHER" id="PTHR12300:SF176">
    <property type="entry name" value="HVA22-LIKE PROTEIN"/>
    <property type="match status" value="1"/>
</dbReference>
<comment type="similarity">
    <text evidence="1">Belongs to the DP1 family.</text>
</comment>
<dbReference type="Pfam" id="PF03134">
    <property type="entry name" value="TB2_DP1_HVA22"/>
    <property type="match status" value="1"/>
</dbReference>
<dbReference type="InterPro" id="IPR004345">
    <property type="entry name" value="TB2_DP1_HVA22"/>
</dbReference>
<protein>
    <recommendedName>
        <fullName evidence="1">HVA22-like protein</fullName>
    </recommendedName>
</protein>
<keyword evidence="1" id="KW-1133">Transmembrane helix</keyword>
<sequence length="150" mass="17145">MAFPGEVGLQLLLSPLSSNVLVRTACCSVGIVLPVYSTFKAVENKDQIEQQKWLLYWAAYGTFSVAEVLTDKIISWYYFLLIFLCSFCWINFSDAPYALLSFNYSGTGMETQTSFTFTSLLHWLMFVELHTLQVLAWLLSKTEVIQIKIK</sequence>
<name>A0A2P2KI96_RHIMU</name>
<keyword evidence="1" id="KW-0472">Membrane</keyword>
<evidence type="ECO:0000313" key="2">
    <source>
        <dbReference type="EMBL" id="MBX05465.1"/>
    </source>
</evidence>
<evidence type="ECO:0000256" key="1">
    <source>
        <dbReference type="RuleBase" id="RU362006"/>
    </source>
</evidence>